<evidence type="ECO:0000313" key="17">
    <source>
        <dbReference type="EMBL" id="VUW98682.1"/>
    </source>
</evidence>
<dbReference type="EMBL" id="QRUH01000019">
    <property type="protein sequence ID" value="RGR45395.1"/>
    <property type="molecule type" value="Genomic_DNA"/>
</dbReference>
<organism evidence="5 19">
    <name type="scientific">Blautia obeum</name>
    <dbReference type="NCBI Taxonomy" id="40520"/>
    <lineage>
        <taxon>Bacteria</taxon>
        <taxon>Bacillati</taxon>
        <taxon>Bacillota</taxon>
        <taxon>Clostridia</taxon>
        <taxon>Lachnospirales</taxon>
        <taxon>Lachnospiraceae</taxon>
        <taxon>Blautia</taxon>
    </lineage>
</organism>
<dbReference type="AlphaFoldDB" id="A0A174QZW0"/>
<evidence type="ECO:0000313" key="27">
    <source>
        <dbReference type="Proteomes" id="UP000284644"/>
    </source>
</evidence>
<evidence type="ECO:0000313" key="9">
    <source>
        <dbReference type="EMBL" id="RGR45395.1"/>
    </source>
</evidence>
<evidence type="ECO:0000313" key="6">
    <source>
        <dbReference type="EMBL" id="RGN02261.1"/>
    </source>
</evidence>
<dbReference type="EMBL" id="QSKO01000008">
    <property type="protein sequence ID" value="RHE75756.1"/>
    <property type="molecule type" value="Genomic_DNA"/>
</dbReference>
<protein>
    <submittedName>
        <fullName evidence="5">5'-nucleotidase</fullName>
    </submittedName>
    <submittedName>
        <fullName evidence="6">HD domain-containing protein</fullName>
    </submittedName>
</protein>
<dbReference type="EMBL" id="QROS01000010">
    <property type="protein sequence ID" value="RHL45299.1"/>
    <property type="molecule type" value="Genomic_DNA"/>
</dbReference>
<evidence type="ECO:0000313" key="28">
    <source>
        <dbReference type="Proteomes" id="UP000285839"/>
    </source>
</evidence>
<dbReference type="Proteomes" id="UP000284024">
    <property type="component" value="Unassembled WGS sequence"/>
</dbReference>
<evidence type="ECO:0000313" key="18">
    <source>
        <dbReference type="Proteomes" id="UP000095409"/>
    </source>
</evidence>
<reference evidence="18 19" key="1">
    <citation type="submission" date="2015-09" db="EMBL/GenBank/DDBJ databases">
        <authorList>
            <consortium name="Pathogen Informatics"/>
        </authorList>
    </citation>
    <scope>NUCLEOTIDE SEQUENCE [LARGE SCALE GENOMIC DNA]</scope>
    <source>
        <strain evidence="4 18">2789STDY5608837</strain>
        <strain evidence="5 19">2789STDY5834921</strain>
    </source>
</reference>
<sequence>MERLQQQMKFILEVDKVKQIIRQTYLADGSRKENDAEHSWHLALMAVLLKEYANEEVDLAKVIPMVLLHDLVEIDAGDTYAYDQAGLATQRARETKAADRIFGMLPEDQGTKFRNLWEEFEAYETAEAKFAHVLDNCQPLLLNDASGGKSWKEHTVHKSQIYKRNEHTAEGSREIWEYMQQLIDKHIQLGHVIDD</sequence>
<dbReference type="GO" id="GO:0046872">
    <property type="term" value="F:metal ion binding"/>
    <property type="evidence" value="ECO:0007669"/>
    <property type="project" value="UniProtKB-KW"/>
</dbReference>
<dbReference type="EMBL" id="QSUB01000009">
    <property type="protein sequence ID" value="RGN02261.1"/>
    <property type="molecule type" value="Genomic_DNA"/>
</dbReference>
<reference evidence="20 21" key="2">
    <citation type="submission" date="2018-08" db="EMBL/GenBank/DDBJ databases">
        <title>A genome reference for cultivated species of the human gut microbiota.</title>
        <authorList>
            <person name="Zou Y."/>
            <person name="Xue W."/>
            <person name="Luo G."/>
        </authorList>
    </citation>
    <scope>NUCLEOTIDE SEQUENCE [LARGE SCALE GENOMIC DNA]</scope>
    <source>
        <strain evidence="10 23">AF14-23</strain>
        <strain evidence="9 28">AF25-21</strain>
        <strain evidence="8 24">AF29-2BH</strain>
        <strain evidence="15 29">AF37-6AC</strain>
        <strain evidence="14 26">AM18-2AC</strain>
        <strain evidence="13 25">AM27-32LB</strain>
        <strain evidence="12 27">AM29-25AC</strain>
        <strain evidence="11 22">AM37-4AC</strain>
        <strain evidence="7 20">OM03-6</strain>
        <strain evidence="6 21">OM06-11AA</strain>
    </source>
</reference>
<evidence type="ECO:0000313" key="26">
    <source>
        <dbReference type="Proteomes" id="UP000284024"/>
    </source>
</evidence>
<dbReference type="SUPFAM" id="SSF109604">
    <property type="entry name" value="HD-domain/PDEase-like"/>
    <property type="match status" value="1"/>
</dbReference>
<dbReference type="EMBL" id="QSUZ01000016">
    <property type="protein sequence ID" value="RGN86901.1"/>
    <property type="molecule type" value="Genomic_DNA"/>
</dbReference>
<keyword evidence="2" id="KW-0378">Hydrolase</keyword>
<dbReference type="GO" id="GO:0002953">
    <property type="term" value="F:5'-deoxynucleotidase activity"/>
    <property type="evidence" value="ECO:0007669"/>
    <property type="project" value="InterPro"/>
</dbReference>
<dbReference type="EMBL" id="QRJH01000003">
    <property type="protein sequence ID" value="RHH19214.1"/>
    <property type="molecule type" value="Genomic_DNA"/>
</dbReference>
<dbReference type="Proteomes" id="UP000265808">
    <property type="component" value="Unassembled WGS sequence"/>
</dbReference>
<evidence type="ECO:0000313" key="30">
    <source>
        <dbReference type="Proteomes" id="UP000293506"/>
    </source>
</evidence>
<evidence type="ECO:0000313" key="31">
    <source>
        <dbReference type="Proteomes" id="UP000409147"/>
    </source>
</evidence>
<evidence type="ECO:0000313" key="14">
    <source>
        <dbReference type="EMBL" id="RHH19214.1"/>
    </source>
</evidence>
<evidence type="ECO:0000313" key="4">
    <source>
        <dbReference type="EMBL" id="CUO11098.1"/>
    </source>
</evidence>
<dbReference type="OrthoDB" id="9796032at2"/>
<evidence type="ECO:0000259" key="3">
    <source>
        <dbReference type="Pfam" id="PF13023"/>
    </source>
</evidence>
<dbReference type="Pfam" id="PF13023">
    <property type="entry name" value="HD_3"/>
    <property type="match status" value="1"/>
</dbReference>
<evidence type="ECO:0000313" key="22">
    <source>
        <dbReference type="Proteomes" id="UP000265808"/>
    </source>
</evidence>
<dbReference type="Gene3D" id="1.10.3210.10">
    <property type="entry name" value="Hypothetical protein af1432"/>
    <property type="match status" value="1"/>
</dbReference>
<evidence type="ECO:0000313" key="15">
    <source>
        <dbReference type="EMBL" id="RHL45299.1"/>
    </source>
</evidence>
<dbReference type="Proteomes" id="UP000285839">
    <property type="component" value="Unassembled WGS sequence"/>
</dbReference>
<dbReference type="Proteomes" id="UP000261105">
    <property type="component" value="Unassembled WGS sequence"/>
</dbReference>
<dbReference type="Proteomes" id="UP000409147">
    <property type="component" value="Unassembled WGS sequence"/>
</dbReference>
<dbReference type="GO" id="GO:0005737">
    <property type="term" value="C:cytoplasm"/>
    <property type="evidence" value="ECO:0007669"/>
    <property type="project" value="TreeGrafter"/>
</dbReference>
<proteinExistence type="predicted"/>
<evidence type="ECO:0000256" key="2">
    <source>
        <dbReference type="ARBA" id="ARBA00022801"/>
    </source>
</evidence>
<dbReference type="PANTHER" id="PTHR11845">
    <property type="entry name" value="5'-DEOXYNUCLEOTIDASE HDDC2"/>
    <property type="match status" value="1"/>
</dbReference>
<reference evidence="16 30" key="3">
    <citation type="journal article" date="2019" name="Science, e1252229">
        <title>Invertible promoters mediate bacterial phase variation, antibiotic resistance, and host adaptation in the gut.</title>
        <authorList>
            <person name="Jiang X."/>
            <person name="Hall A.B."/>
            <person name="Arthur T.D."/>
            <person name="Plichta D.R."/>
            <person name="Covington C.T."/>
            <person name="Poyet M."/>
            <person name="Crothers J."/>
            <person name="Moses P.L."/>
            <person name="Tolonen A.C."/>
            <person name="Vlamakis H."/>
            <person name="Alm E.J."/>
            <person name="Xavier R.J."/>
        </authorList>
    </citation>
    <scope>NUCLEOTIDE SEQUENCE [LARGE SCALE GENOMIC DNA]</scope>
    <source>
        <strain evidence="16">Af_0058</strain>
        <strain evidence="30">af_0058</strain>
    </source>
</reference>
<dbReference type="Proteomes" id="UP000284644">
    <property type="component" value="Unassembled WGS sequence"/>
</dbReference>
<evidence type="ECO:0000313" key="11">
    <source>
        <dbReference type="EMBL" id="RHC08335.1"/>
    </source>
</evidence>
<dbReference type="Proteomes" id="UP000095409">
    <property type="component" value="Unassembled WGS sequence"/>
</dbReference>
<dbReference type="EMBL" id="QSHL01000003">
    <property type="protein sequence ID" value="RHC08335.1"/>
    <property type="molecule type" value="Genomic_DNA"/>
</dbReference>
<evidence type="ECO:0000313" key="24">
    <source>
        <dbReference type="Proteomes" id="UP000283585"/>
    </source>
</evidence>
<evidence type="ECO:0000313" key="10">
    <source>
        <dbReference type="EMBL" id="RGV64751.1"/>
    </source>
</evidence>
<feature type="domain" description="HD" evidence="3">
    <location>
        <begin position="14"/>
        <end position="176"/>
    </location>
</feature>
<dbReference type="EMBL" id="QSJW01000010">
    <property type="protein sequence ID" value="RHE10523.1"/>
    <property type="molecule type" value="Genomic_DNA"/>
</dbReference>
<evidence type="ECO:0000313" key="5">
    <source>
        <dbReference type="EMBL" id="CUP78724.1"/>
    </source>
</evidence>
<dbReference type="Proteomes" id="UP000095413">
    <property type="component" value="Unassembled WGS sequence"/>
</dbReference>
<evidence type="ECO:0000313" key="13">
    <source>
        <dbReference type="EMBL" id="RHE75756.1"/>
    </source>
</evidence>
<evidence type="ECO:0000313" key="12">
    <source>
        <dbReference type="EMBL" id="RHE10523.1"/>
    </source>
</evidence>
<dbReference type="InterPro" id="IPR006674">
    <property type="entry name" value="HD_domain"/>
</dbReference>
<dbReference type="Proteomes" id="UP000285897">
    <property type="component" value="Unassembled WGS sequence"/>
</dbReference>
<dbReference type="EMBL" id="CYZD01000006">
    <property type="protein sequence ID" value="CUO11098.1"/>
    <property type="molecule type" value="Genomic_DNA"/>
</dbReference>
<dbReference type="InterPro" id="IPR039356">
    <property type="entry name" value="YfbR/HDDC2"/>
</dbReference>
<evidence type="ECO:0000313" key="8">
    <source>
        <dbReference type="EMBL" id="RGQ07181.1"/>
    </source>
</evidence>
<dbReference type="EMBL" id="QRSS01000002">
    <property type="protein sequence ID" value="RGQ07181.1"/>
    <property type="molecule type" value="Genomic_DNA"/>
</dbReference>
<reference evidence="17 31" key="4">
    <citation type="submission" date="2019-07" db="EMBL/GenBank/DDBJ databases">
        <authorList>
            <person name="Hibberd C M."/>
            <person name="Gehrig L. J."/>
            <person name="Chang H.-W."/>
            <person name="Venkatesh S."/>
        </authorList>
    </citation>
    <scope>NUCLEOTIDE SEQUENCE [LARGE SCALE GENOMIC DNA]</scope>
    <source>
        <strain evidence="17">Ruminococcus_obeum_SSTS_Bg7063</strain>
    </source>
</reference>
<evidence type="ECO:0000313" key="21">
    <source>
        <dbReference type="Proteomes" id="UP000261222"/>
    </source>
</evidence>
<keyword evidence="1" id="KW-0479">Metal-binding</keyword>
<evidence type="ECO:0000313" key="29">
    <source>
        <dbReference type="Proteomes" id="UP000285897"/>
    </source>
</evidence>
<dbReference type="Proteomes" id="UP000261222">
    <property type="component" value="Unassembled WGS sequence"/>
</dbReference>
<evidence type="ECO:0000313" key="16">
    <source>
        <dbReference type="EMBL" id="RYT67117.1"/>
    </source>
</evidence>
<evidence type="ECO:0000313" key="20">
    <source>
        <dbReference type="Proteomes" id="UP000261105"/>
    </source>
</evidence>
<dbReference type="EMBL" id="RCXQ01000005">
    <property type="protein sequence ID" value="RYT67117.1"/>
    <property type="molecule type" value="Genomic_DNA"/>
</dbReference>
<keyword evidence="31" id="KW-1185">Reference proteome</keyword>
<evidence type="ECO:0000313" key="7">
    <source>
        <dbReference type="EMBL" id="RGN86901.1"/>
    </source>
</evidence>
<dbReference type="RefSeq" id="WP_022388087.1">
    <property type="nucleotide sequence ID" value="NZ_CABHNB010000013.1"/>
</dbReference>
<evidence type="ECO:0000313" key="19">
    <source>
        <dbReference type="Proteomes" id="UP000095413"/>
    </source>
</evidence>
<dbReference type="Proteomes" id="UP000283585">
    <property type="component" value="Unassembled WGS sequence"/>
</dbReference>
<accession>A0A174QZW0</accession>
<dbReference type="EMBL" id="CZBA01000016">
    <property type="protein sequence ID" value="CUP78724.1"/>
    <property type="molecule type" value="Genomic_DNA"/>
</dbReference>
<dbReference type="PANTHER" id="PTHR11845:SF13">
    <property type="entry name" value="5'-DEOXYNUCLEOTIDASE HDDC2"/>
    <property type="match status" value="1"/>
</dbReference>
<evidence type="ECO:0000313" key="23">
    <source>
        <dbReference type="Proteomes" id="UP000265828"/>
    </source>
</evidence>
<gene>
    <name evidence="15" type="ORF">DW021_12540</name>
    <name evidence="14" type="ORF">DW222_06250</name>
    <name evidence="13" type="ORF">DW723_07235</name>
    <name evidence="12" type="ORF">DW767_14965</name>
    <name evidence="11" type="ORF">DW859_05410</name>
    <name evidence="10" type="ORF">DWW07_08005</name>
    <name evidence="9" type="ORF">DWY46_16970</name>
    <name evidence="8" type="ORF">DWZ12_01765</name>
    <name evidence="7" type="ORF">DXB38_11450</name>
    <name evidence="6" type="ORF">DXB81_15695</name>
    <name evidence="16" type="ORF">EAI82_06705</name>
    <name evidence="4" type="ORF">ERS852394_01482</name>
    <name evidence="5" type="ORF">ERS852533_02545</name>
    <name evidence="17" type="ORF">ROSSTS7063_00985</name>
</gene>
<evidence type="ECO:0000256" key="1">
    <source>
        <dbReference type="ARBA" id="ARBA00022723"/>
    </source>
</evidence>
<evidence type="ECO:0000313" key="25">
    <source>
        <dbReference type="Proteomes" id="UP000283928"/>
    </source>
</evidence>
<name>A0A174QZW0_9FIRM</name>
<dbReference type="Proteomes" id="UP000283928">
    <property type="component" value="Unassembled WGS sequence"/>
</dbReference>
<dbReference type="GeneID" id="79803643"/>
<dbReference type="Proteomes" id="UP000293506">
    <property type="component" value="Unassembled WGS sequence"/>
</dbReference>
<dbReference type="Proteomes" id="UP000265828">
    <property type="component" value="Unassembled WGS sequence"/>
</dbReference>
<dbReference type="EMBL" id="CABHNB010000013">
    <property type="protein sequence ID" value="VUW98682.1"/>
    <property type="molecule type" value="Genomic_DNA"/>
</dbReference>
<dbReference type="EMBL" id="QRZI01000004">
    <property type="protein sequence ID" value="RGV64751.1"/>
    <property type="molecule type" value="Genomic_DNA"/>
</dbReference>